<keyword evidence="2" id="KW-1185">Reference proteome</keyword>
<reference evidence="1 2" key="1">
    <citation type="submission" date="2019-05" db="EMBL/GenBank/DDBJ databases">
        <title>Another draft genome of Portunus trituberculatus and its Hox gene families provides insights of decapod evolution.</title>
        <authorList>
            <person name="Jeong J.-H."/>
            <person name="Song I."/>
            <person name="Kim S."/>
            <person name="Choi T."/>
            <person name="Kim D."/>
            <person name="Ryu S."/>
            <person name="Kim W."/>
        </authorList>
    </citation>
    <scope>NUCLEOTIDE SEQUENCE [LARGE SCALE GENOMIC DNA]</scope>
    <source>
        <tissue evidence="1">Muscle</tissue>
    </source>
</reference>
<gene>
    <name evidence="1" type="ORF">E2C01_087156</name>
</gene>
<accession>A0A5B7JIB2</accession>
<dbReference type="EMBL" id="VSRR010090061">
    <property type="protein sequence ID" value="MPC92084.1"/>
    <property type="molecule type" value="Genomic_DNA"/>
</dbReference>
<comment type="caution">
    <text evidence="1">The sequence shown here is derived from an EMBL/GenBank/DDBJ whole genome shotgun (WGS) entry which is preliminary data.</text>
</comment>
<organism evidence="1 2">
    <name type="scientific">Portunus trituberculatus</name>
    <name type="common">Swimming crab</name>
    <name type="synonym">Neptunus trituberculatus</name>
    <dbReference type="NCBI Taxonomy" id="210409"/>
    <lineage>
        <taxon>Eukaryota</taxon>
        <taxon>Metazoa</taxon>
        <taxon>Ecdysozoa</taxon>
        <taxon>Arthropoda</taxon>
        <taxon>Crustacea</taxon>
        <taxon>Multicrustacea</taxon>
        <taxon>Malacostraca</taxon>
        <taxon>Eumalacostraca</taxon>
        <taxon>Eucarida</taxon>
        <taxon>Decapoda</taxon>
        <taxon>Pleocyemata</taxon>
        <taxon>Brachyura</taxon>
        <taxon>Eubrachyura</taxon>
        <taxon>Portunoidea</taxon>
        <taxon>Portunidae</taxon>
        <taxon>Portuninae</taxon>
        <taxon>Portunus</taxon>
    </lineage>
</organism>
<sequence>MRGRGAGLGGGESGSRGRVAGRLATSYKTGNQRLLLRSHRCRRSTHPARPLPLPGPPCTGRLPAATHAHSSRYLPCPASIGAVTLTQHWPGRGMWHRGRSCTFGMSQAPAETARRHALPRAPTLYLTEVHPCARGSKGYFGRRGLVELAWGGGGGG</sequence>
<name>A0A5B7JIB2_PORTR</name>
<dbReference type="Proteomes" id="UP000324222">
    <property type="component" value="Unassembled WGS sequence"/>
</dbReference>
<evidence type="ECO:0000313" key="2">
    <source>
        <dbReference type="Proteomes" id="UP000324222"/>
    </source>
</evidence>
<evidence type="ECO:0000313" key="1">
    <source>
        <dbReference type="EMBL" id="MPC92084.1"/>
    </source>
</evidence>
<protein>
    <submittedName>
        <fullName evidence="1">Uncharacterized protein</fullName>
    </submittedName>
</protein>
<proteinExistence type="predicted"/>
<dbReference type="AlphaFoldDB" id="A0A5B7JIB2"/>